<name>E2AMQ0_CAMFO</name>
<dbReference type="GO" id="GO:0006508">
    <property type="term" value="P:proteolysis"/>
    <property type="evidence" value="ECO:0007669"/>
    <property type="project" value="UniProtKB-KW"/>
</dbReference>
<evidence type="ECO:0000256" key="3">
    <source>
        <dbReference type="ARBA" id="ARBA00022750"/>
    </source>
</evidence>
<evidence type="ECO:0000313" key="8">
    <source>
        <dbReference type="EMBL" id="EFN65289.1"/>
    </source>
</evidence>
<protein>
    <submittedName>
        <fullName evidence="8">Lysosomal aspartic protease</fullName>
    </submittedName>
</protein>
<accession>E2AMQ0</accession>
<dbReference type="FunFam" id="2.40.70.10:FF:000044">
    <property type="entry name" value="Lysosomal aspartic protease"/>
    <property type="match status" value="1"/>
</dbReference>
<evidence type="ECO:0000259" key="7">
    <source>
        <dbReference type="PROSITE" id="PS51767"/>
    </source>
</evidence>
<dbReference type="STRING" id="104421.E2AMQ0"/>
<evidence type="ECO:0000256" key="5">
    <source>
        <dbReference type="PIRSR" id="PIRSR601461-2"/>
    </source>
</evidence>
<evidence type="ECO:0000313" key="9">
    <source>
        <dbReference type="Proteomes" id="UP000000311"/>
    </source>
</evidence>
<evidence type="ECO:0000256" key="4">
    <source>
        <dbReference type="ARBA" id="ARBA00022801"/>
    </source>
</evidence>
<dbReference type="GO" id="GO:0004190">
    <property type="term" value="F:aspartic-type endopeptidase activity"/>
    <property type="evidence" value="ECO:0007669"/>
    <property type="project" value="UniProtKB-KW"/>
</dbReference>
<keyword evidence="5" id="KW-1015">Disulfide bond</keyword>
<dbReference type="Proteomes" id="UP000000311">
    <property type="component" value="Unassembled WGS sequence"/>
</dbReference>
<keyword evidence="9" id="KW-1185">Reference proteome</keyword>
<comment type="similarity">
    <text evidence="1 6">Belongs to the peptidase A1 family.</text>
</comment>
<dbReference type="EMBL" id="GL440846">
    <property type="protein sequence ID" value="EFN65289.1"/>
    <property type="molecule type" value="Genomic_DNA"/>
</dbReference>
<dbReference type="FunFam" id="2.40.70.10:FF:000115">
    <property type="entry name" value="Lysosomal aspartic protease"/>
    <property type="match status" value="1"/>
</dbReference>
<keyword evidence="4 6" id="KW-0378">Hydrolase</keyword>
<dbReference type="InterPro" id="IPR033121">
    <property type="entry name" value="PEPTIDASE_A1"/>
</dbReference>
<reference evidence="8 9" key="1">
    <citation type="journal article" date="2010" name="Science">
        <title>Genomic comparison of the ants Camponotus floridanus and Harpegnathos saltator.</title>
        <authorList>
            <person name="Bonasio R."/>
            <person name="Zhang G."/>
            <person name="Ye C."/>
            <person name="Mutti N.S."/>
            <person name="Fang X."/>
            <person name="Qin N."/>
            <person name="Donahue G."/>
            <person name="Yang P."/>
            <person name="Li Q."/>
            <person name="Li C."/>
            <person name="Zhang P."/>
            <person name="Huang Z."/>
            <person name="Berger S.L."/>
            <person name="Reinberg D."/>
            <person name="Wang J."/>
            <person name="Liebig J."/>
        </authorList>
    </citation>
    <scope>NUCLEOTIDE SEQUENCE [LARGE SCALE GENOMIC DNA]</scope>
    <source>
        <strain evidence="9">C129</strain>
    </source>
</reference>
<feature type="non-terminal residue" evidence="8">
    <location>
        <position position="1"/>
    </location>
</feature>
<evidence type="ECO:0000256" key="2">
    <source>
        <dbReference type="ARBA" id="ARBA00022670"/>
    </source>
</evidence>
<dbReference type="SUPFAM" id="SSF50630">
    <property type="entry name" value="Acid proteases"/>
    <property type="match status" value="2"/>
</dbReference>
<feature type="domain" description="Peptidase A1" evidence="7">
    <location>
        <begin position="1"/>
        <end position="461"/>
    </location>
</feature>
<sequence>VRHNQYDSRKSSTYIVNDTKIHLPYIAINVSGFLSTDTVNVAGLNVQNQTFAEVTNVSKVKAFAAAEYDGFLGLSYSNMSVNGVTNIFDNMIKQGLVSSPIFSFYLNRDSSAELGGEFILGGSDPAHYDGNFTYIPVTRKGFWQFTMDNIIINDHILCVESCQAIADTGASHICGPKSDITKINKLIGTINVDGDERVNCSRISELPTIRFILGDKVFNLIGKDYIIQVSAIGTTYMAACGLEASRRNSMHSTESEDDFNDNVVKVMAQFAVEMMSVLDKMIARSFVTSKPYKDSSNETGGEFILGGSDPDHYEGDFTYLSILHKEQWQFNMDTVIINDHILCEEGCLAIADTGSSDISGPISDITYINKFIGTFNVNGQERVNCSRISELPTISFILDNVAFDLTGKDYVVQALYNETYTICTSRFRGIAWFKFEWILGVPFIGRYYTEFNVESELVGFALMK</sequence>
<feature type="disulfide bond" evidence="5">
    <location>
        <begin position="158"/>
        <end position="162"/>
    </location>
</feature>
<dbReference type="InterPro" id="IPR001461">
    <property type="entry name" value="Aspartic_peptidase_A1"/>
</dbReference>
<dbReference type="PRINTS" id="PR00792">
    <property type="entry name" value="PEPSIN"/>
</dbReference>
<gene>
    <name evidence="8" type="ORF">EAG_10081</name>
</gene>
<keyword evidence="2 6" id="KW-0645">Protease</keyword>
<dbReference type="AlphaFoldDB" id="E2AMQ0"/>
<dbReference type="PANTHER" id="PTHR47966">
    <property type="entry name" value="BETA-SITE APP-CLEAVING ENZYME, ISOFORM A-RELATED"/>
    <property type="match status" value="1"/>
</dbReference>
<dbReference type="PANTHER" id="PTHR47966:SF51">
    <property type="entry name" value="BETA-SITE APP-CLEAVING ENZYME, ISOFORM A-RELATED"/>
    <property type="match status" value="1"/>
</dbReference>
<dbReference type="InterPro" id="IPR001969">
    <property type="entry name" value="Aspartic_peptidase_AS"/>
</dbReference>
<dbReference type="InParanoid" id="E2AMQ0"/>
<organism evidence="9">
    <name type="scientific">Camponotus floridanus</name>
    <name type="common">Florida carpenter ant</name>
    <dbReference type="NCBI Taxonomy" id="104421"/>
    <lineage>
        <taxon>Eukaryota</taxon>
        <taxon>Metazoa</taxon>
        <taxon>Ecdysozoa</taxon>
        <taxon>Arthropoda</taxon>
        <taxon>Hexapoda</taxon>
        <taxon>Insecta</taxon>
        <taxon>Pterygota</taxon>
        <taxon>Neoptera</taxon>
        <taxon>Endopterygota</taxon>
        <taxon>Hymenoptera</taxon>
        <taxon>Apocrita</taxon>
        <taxon>Aculeata</taxon>
        <taxon>Formicoidea</taxon>
        <taxon>Formicidae</taxon>
        <taxon>Formicinae</taxon>
        <taxon>Camponotus</taxon>
    </lineage>
</organism>
<evidence type="ECO:0000256" key="6">
    <source>
        <dbReference type="RuleBase" id="RU000454"/>
    </source>
</evidence>
<proteinExistence type="inferred from homology"/>
<dbReference type="InterPro" id="IPR021109">
    <property type="entry name" value="Peptidase_aspartic_dom_sf"/>
</dbReference>
<dbReference type="MEROPS" id="A01.A78"/>
<dbReference type="Gene3D" id="2.40.70.10">
    <property type="entry name" value="Acid Proteases"/>
    <property type="match status" value="3"/>
</dbReference>
<dbReference type="OrthoDB" id="771136at2759"/>
<dbReference type="OMA" id="NNIVPPF"/>
<dbReference type="PROSITE" id="PS00141">
    <property type="entry name" value="ASP_PROTEASE"/>
    <property type="match status" value="2"/>
</dbReference>
<evidence type="ECO:0000256" key="1">
    <source>
        <dbReference type="ARBA" id="ARBA00007447"/>
    </source>
</evidence>
<dbReference type="PROSITE" id="PS51767">
    <property type="entry name" value="PEPTIDASE_A1"/>
    <property type="match status" value="1"/>
</dbReference>
<keyword evidence="3 6" id="KW-0064">Aspartyl protease</keyword>
<dbReference type="Pfam" id="PF00026">
    <property type="entry name" value="Asp"/>
    <property type="match status" value="2"/>
</dbReference>